<keyword evidence="2" id="KW-1185">Reference proteome</keyword>
<reference evidence="2" key="1">
    <citation type="journal article" date="2022" name="G3 (Bethesda)">
        <title>Unveiling the complete genome sequence of Alicyclobacillus acidoterrestris DSM 3922T, a taint-producing strain.</title>
        <authorList>
            <person name="Leonardo I.C."/>
            <person name="Barreto Crespo M.T."/>
            <person name="Gaspar F.B."/>
        </authorList>
    </citation>
    <scope>NUCLEOTIDE SEQUENCE [LARGE SCALE GENOMIC DNA]</scope>
    <source>
        <strain evidence="2">DSM 3922</strain>
    </source>
</reference>
<dbReference type="KEGG" id="aaco:K1I37_05230"/>
<dbReference type="EMBL" id="CP080467">
    <property type="protein sequence ID" value="UNO49907.1"/>
    <property type="molecule type" value="Genomic_DNA"/>
</dbReference>
<dbReference type="Proteomes" id="UP000829401">
    <property type="component" value="Chromosome"/>
</dbReference>
<evidence type="ECO:0000313" key="2">
    <source>
        <dbReference type="Proteomes" id="UP000829401"/>
    </source>
</evidence>
<dbReference type="AlphaFoldDB" id="T0D0Y2"/>
<evidence type="ECO:0000313" key="1">
    <source>
        <dbReference type="EMBL" id="UNO49907.1"/>
    </source>
</evidence>
<name>T0D0Y2_ALIAG</name>
<dbReference type="eggNOG" id="ENOG5030JIJ">
    <property type="taxonomic scope" value="Bacteria"/>
</dbReference>
<dbReference type="STRING" id="1356854.N007_09370"/>
<organism evidence="1 2">
    <name type="scientific">Alicyclobacillus acidoterrestris (strain ATCC 49025 / DSM 3922 / CIP 106132 / NCIMB 13137 / GD3B)</name>
    <dbReference type="NCBI Taxonomy" id="1356854"/>
    <lineage>
        <taxon>Bacteria</taxon>
        <taxon>Bacillati</taxon>
        <taxon>Bacillota</taxon>
        <taxon>Bacilli</taxon>
        <taxon>Bacillales</taxon>
        <taxon>Alicyclobacillaceae</taxon>
        <taxon>Alicyclobacillus</taxon>
    </lineage>
</organism>
<dbReference type="RefSeq" id="WP_021296934.1">
    <property type="nucleotide sequence ID" value="NZ_AURB01000140.1"/>
</dbReference>
<gene>
    <name evidence="1" type="ORF">K1I37_05230</name>
</gene>
<proteinExistence type="predicted"/>
<protein>
    <submittedName>
        <fullName evidence="1">Uncharacterized protein</fullName>
    </submittedName>
</protein>
<accession>A0A9E6ZHU3</accession>
<accession>T0D0Y2</accession>
<sequence length="177" mass="18528">MNLLLTVVTLFVTVILTARMCSLALLFQNELPHNLQKVMSMSIGTMSGITAGSVINGLMHANSFIALLSSMTIGMGAGVVVGLPMMFEAAIEGLVAGIMGGMMGSMLMSDAPLFTSGCFLVLFVAVVFLLHQLIHIRVNGHPATPPSSKQILRGIVIVSAATVIVAIILLGAPHLTR</sequence>